<dbReference type="AlphaFoldDB" id="R4KAW1"/>
<dbReference type="RefSeq" id="WP_015615948.1">
    <property type="nucleotide sequence ID" value="NC_021182.1"/>
</dbReference>
<organism evidence="2 3">
    <name type="scientific">Clostridium pasteurianum BC1</name>
    <dbReference type="NCBI Taxonomy" id="86416"/>
    <lineage>
        <taxon>Bacteria</taxon>
        <taxon>Bacillati</taxon>
        <taxon>Bacillota</taxon>
        <taxon>Clostridia</taxon>
        <taxon>Eubacteriales</taxon>
        <taxon>Clostridiaceae</taxon>
        <taxon>Clostridium</taxon>
    </lineage>
</organism>
<dbReference type="SUPFAM" id="SSF55874">
    <property type="entry name" value="ATPase domain of HSP90 chaperone/DNA topoisomerase II/histidine kinase"/>
    <property type="match status" value="1"/>
</dbReference>
<dbReference type="Proteomes" id="UP000013523">
    <property type="component" value="Chromosome"/>
</dbReference>
<dbReference type="HOGENOM" id="CLU_478843_0_0_9"/>
<protein>
    <submittedName>
        <fullName evidence="2">Histidine kinase</fullName>
    </submittedName>
</protein>
<evidence type="ECO:0000313" key="3">
    <source>
        <dbReference type="Proteomes" id="UP000013523"/>
    </source>
</evidence>
<keyword evidence="3" id="KW-1185">Reference proteome</keyword>
<name>R4KAW1_CLOPA</name>
<dbReference type="InterPro" id="IPR036890">
    <property type="entry name" value="HATPase_C_sf"/>
</dbReference>
<dbReference type="Gene3D" id="3.30.565.10">
    <property type="entry name" value="Histidine kinase-like ATPase, C-terminal domain"/>
    <property type="match status" value="1"/>
</dbReference>
<dbReference type="OrthoDB" id="5480418at2"/>
<dbReference type="KEGG" id="cpas:Clopa_2816"/>
<dbReference type="STRING" id="86416.Clopa_2816"/>
<sequence length="634" mass="74072">MEYSKKYNRTPKINNGYELYQTITDFSNPLEIFREAFQNAVDEDATEIYCKIYCSKELSQSDLYIDILDNGKGLKKNRIDDFFGLANSSKIDKNKSPIKGKLGYKGHGTKIFFNSEQIKICSKVEGDYWAAEMIEAVKQIKENDTYKYSDPMNPKDLNIEIPSKYKTGFFMSIKNPKYFNLSLTKYMLTHIYIRDYIKWFTVFGTVRTYFDSNLADKGIKLFLQGLDIGDFKEKYSSIKLIEPLPVFKKIDGELYEEIKLGHYFIEKNRTNETDLRKYRNKIESNKQYYDFYSKKIYPSSIESVVCDDNQTKFNLIIYVEGYETKRRYDVLLSRKGATSINKNLLHSDGERYGIWACKGGVPIEKVDDWIEGGKGINTYTYLHAFLDCDEFELTANRGSIRNTDLEKLQLIKKKLNEIFETTIVKNAIKERTDIERDEKNKNDAVEDKKFLKERYKASQNKSLIKLPIGNKCIFEPAKLKKNKRKKVTYYSESETLVFLINLINIYPLLFDFTLLDYNTTKGIDLVVENNSNPKYIELKGTMTENINHGLANIFKFICYNIDFSKGDTITDGQYSVKLEIIRDCKFSSNDPRFRDKKYTRYILKPEDKDLTVINPIEIIVLEKLLTEVLDADVN</sequence>
<accession>R4KAW1</accession>
<evidence type="ECO:0000313" key="2">
    <source>
        <dbReference type="EMBL" id="AGK97654.1"/>
    </source>
</evidence>
<dbReference type="eggNOG" id="COG0323">
    <property type="taxonomic scope" value="Bacteria"/>
</dbReference>
<reference evidence="2 3" key="1">
    <citation type="submission" date="2012-01" db="EMBL/GenBank/DDBJ databases">
        <title>Complete sequence of chromosome of Clostridium pasteurianum BC1.</title>
        <authorList>
            <consortium name="US DOE Joint Genome Institute"/>
            <person name="Lucas S."/>
            <person name="Han J."/>
            <person name="Lapidus A."/>
            <person name="Cheng J.-F."/>
            <person name="Goodwin L."/>
            <person name="Pitluck S."/>
            <person name="Peters L."/>
            <person name="Mikhailova N."/>
            <person name="Teshima H."/>
            <person name="Detter J.C."/>
            <person name="Han C."/>
            <person name="Tapia R."/>
            <person name="Land M."/>
            <person name="Hauser L."/>
            <person name="Kyrpides N."/>
            <person name="Ivanova N."/>
            <person name="Pagani I."/>
            <person name="Dunn J."/>
            <person name="Taghavi S."/>
            <person name="Francis A."/>
            <person name="van der Lelie D."/>
            <person name="Woyke T."/>
        </authorList>
    </citation>
    <scope>NUCLEOTIDE SEQUENCE [LARGE SCALE GENOMIC DNA]</scope>
    <source>
        <strain evidence="2 3">BC1</strain>
    </source>
</reference>
<keyword evidence="2" id="KW-0808">Transferase</keyword>
<keyword evidence="1" id="KW-0175">Coiled coil</keyword>
<proteinExistence type="predicted"/>
<gene>
    <name evidence="2" type="ORF">Clopa_2816</name>
</gene>
<dbReference type="GO" id="GO:0016301">
    <property type="term" value="F:kinase activity"/>
    <property type="evidence" value="ECO:0007669"/>
    <property type="project" value="UniProtKB-KW"/>
</dbReference>
<dbReference type="PATRIC" id="fig|86416.3.peg.2800"/>
<feature type="coiled-coil region" evidence="1">
    <location>
        <begin position="434"/>
        <end position="461"/>
    </location>
</feature>
<evidence type="ECO:0000256" key="1">
    <source>
        <dbReference type="SAM" id="Coils"/>
    </source>
</evidence>
<keyword evidence="2" id="KW-0418">Kinase</keyword>
<dbReference type="EMBL" id="CP003261">
    <property type="protein sequence ID" value="AGK97654.1"/>
    <property type="molecule type" value="Genomic_DNA"/>
</dbReference>
<dbReference type="Pfam" id="PF13589">
    <property type="entry name" value="HATPase_c_3"/>
    <property type="match status" value="1"/>
</dbReference>